<dbReference type="InterPro" id="IPR000859">
    <property type="entry name" value="CUB_dom"/>
</dbReference>
<comment type="caution">
    <text evidence="2">Lacks conserved residue(s) required for the propagation of feature annotation.</text>
</comment>
<proteinExistence type="predicted"/>
<name>A0A914Q7Z7_9BILA</name>
<sequence>MLIIPIASDFGPKISGSNCQWTFRTNYGTYLKIVVESLILNENVIFELKQNGKTIKRFDKNIYGPEVYYFSADLGDLILYYSDTNDATFKTGFSALISEAIVPSSSLTEECLSVMKDNILTVSNLDYEFGYKANQKCEYSIEVKENQEVFVEVTVFHIEKNVDKLSIIFEEFNNPLYKQDFDNNILQLTPSANNSLISFEADSNVQQAGFEVTLKAFGMLLSKM</sequence>
<dbReference type="WBParaSite" id="PDA_v2.g27182.t1">
    <property type="protein sequence ID" value="PDA_v2.g27182.t1"/>
    <property type="gene ID" value="PDA_v2.g27182"/>
</dbReference>
<evidence type="ECO:0000256" key="1">
    <source>
        <dbReference type="ARBA" id="ARBA00023157"/>
    </source>
</evidence>
<evidence type="ECO:0000313" key="4">
    <source>
        <dbReference type="Proteomes" id="UP000887578"/>
    </source>
</evidence>
<dbReference type="SMART" id="SM00042">
    <property type="entry name" value="CUB"/>
    <property type="match status" value="1"/>
</dbReference>
<dbReference type="Gene3D" id="2.60.120.290">
    <property type="entry name" value="Spermadhesin, CUB domain"/>
    <property type="match status" value="1"/>
</dbReference>
<dbReference type="InterPro" id="IPR035914">
    <property type="entry name" value="Sperma_CUB_dom_sf"/>
</dbReference>
<dbReference type="PROSITE" id="PS01180">
    <property type="entry name" value="CUB"/>
    <property type="match status" value="1"/>
</dbReference>
<accession>A0A914Q7Z7</accession>
<dbReference type="SUPFAM" id="SSF49854">
    <property type="entry name" value="Spermadhesin, CUB domain"/>
    <property type="match status" value="1"/>
</dbReference>
<organism evidence="4 5">
    <name type="scientific">Panagrolaimus davidi</name>
    <dbReference type="NCBI Taxonomy" id="227884"/>
    <lineage>
        <taxon>Eukaryota</taxon>
        <taxon>Metazoa</taxon>
        <taxon>Ecdysozoa</taxon>
        <taxon>Nematoda</taxon>
        <taxon>Chromadorea</taxon>
        <taxon>Rhabditida</taxon>
        <taxon>Tylenchina</taxon>
        <taxon>Panagrolaimomorpha</taxon>
        <taxon>Panagrolaimoidea</taxon>
        <taxon>Panagrolaimidae</taxon>
        <taxon>Panagrolaimus</taxon>
    </lineage>
</organism>
<evidence type="ECO:0000259" key="3">
    <source>
        <dbReference type="PROSITE" id="PS01180"/>
    </source>
</evidence>
<dbReference type="AlphaFoldDB" id="A0A914Q7Z7"/>
<feature type="domain" description="CUB" evidence="3">
    <location>
        <begin position="111"/>
        <end position="217"/>
    </location>
</feature>
<protein>
    <submittedName>
        <fullName evidence="5">CUB domain-containing protein</fullName>
    </submittedName>
</protein>
<reference evidence="5" key="1">
    <citation type="submission" date="2022-11" db="UniProtKB">
        <authorList>
            <consortium name="WormBaseParasite"/>
        </authorList>
    </citation>
    <scope>IDENTIFICATION</scope>
</reference>
<evidence type="ECO:0000313" key="5">
    <source>
        <dbReference type="WBParaSite" id="PDA_v2.g27182.t1"/>
    </source>
</evidence>
<keyword evidence="4" id="KW-1185">Reference proteome</keyword>
<dbReference type="Pfam" id="PF00431">
    <property type="entry name" value="CUB"/>
    <property type="match status" value="1"/>
</dbReference>
<evidence type="ECO:0000256" key="2">
    <source>
        <dbReference type="PROSITE-ProRule" id="PRU00059"/>
    </source>
</evidence>
<keyword evidence="1" id="KW-1015">Disulfide bond</keyword>
<dbReference type="Proteomes" id="UP000887578">
    <property type="component" value="Unplaced"/>
</dbReference>